<dbReference type="AlphaFoldDB" id="A0A251VLW5"/>
<keyword evidence="1" id="KW-1133">Transmembrane helix</keyword>
<accession>A0A251VLW5</accession>
<dbReference type="InParanoid" id="A0A251VLW5"/>
<protein>
    <submittedName>
        <fullName evidence="3">Uncharacterized protein</fullName>
    </submittedName>
</protein>
<keyword evidence="1" id="KW-0812">Transmembrane</keyword>
<reference evidence="2 4" key="1">
    <citation type="journal article" date="2017" name="Nature">
        <title>The sunflower genome provides insights into oil metabolism, flowering and Asterid evolution.</title>
        <authorList>
            <person name="Badouin H."/>
            <person name="Gouzy J."/>
            <person name="Grassa C.J."/>
            <person name="Murat F."/>
            <person name="Staton S.E."/>
            <person name="Cottret L."/>
            <person name="Lelandais-Briere C."/>
            <person name="Owens G.L."/>
            <person name="Carrere S."/>
            <person name="Mayjonade B."/>
            <person name="Legrand L."/>
            <person name="Gill N."/>
            <person name="Kane N.C."/>
            <person name="Bowers J.E."/>
            <person name="Hubner S."/>
            <person name="Bellec A."/>
            <person name="Berard A."/>
            <person name="Berges H."/>
            <person name="Blanchet N."/>
            <person name="Boniface M.C."/>
            <person name="Brunel D."/>
            <person name="Catrice O."/>
            <person name="Chaidir N."/>
            <person name="Claudel C."/>
            <person name="Donnadieu C."/>
            <person name="Faraut T."/>
            <person name="Fievet G."/>
            <person name="Helmstetter N."/>
            <person name="King M."/>
            <person name="Knapp S.J."/>
            <person name="Lai Z."/>
            <person name="Le Paslier M.C."/>
            <person name="Lippi Y."/>
            <person name="Lorenzon L."/>
            <person name="Mandel J.R."/>
            <person name="Marage G."/>
            <person name="Marchand G."/>
            <person name="Marquand E."/>
            <person name="Bret-Mestries E."/>
            <person name="Morien E."/>
            <person name="Nambeesan S."/>
            <person name="Nguyen T."/>
            <person name="Pegot-Espagnet P."/>
            <person name="Pouilly N."/>
            <person name="Raftis F."/>
            <person name="Sallet E."/>
            <person name="Schiex T."/>
            <person name="Thomas J."/>
            <person name="Vandecasteele C."/>
            <person name="Vares D."/>
            <person name="Vear F."/>
            <person name="Vautrin S."/>
            <person name="Crespi M."/>
            <person name="Mangin B."/>
            <person name="Burke J.M."/>
            <person name="Salse J."/>
            <person name="Munos S."/>
            <person name="Vincourt P."/>
            <person name="Rieseberg L.H."/>
            <person name="Langlade N.B."/>
        </authorList>
    </citation>
    <scope>NUCLEOTIDE SEQUENCE [LARGE SCALE GENOMIC DNA]</scope>
    <source>
        <strain evidence="4">cv. SF193</strain>
        <tissue evidence="2">Leaves</tissue>
    </source>
</reference>
<evidence type="ECO:0000313" key="3">
    <source>
        <dbReference type="EMBL" id="OTG36580.1"/>
    </source>
</evidence>
<feature type="transmembrane region" description="Helical" evidence="1">
    <location>
        <begin position="20"/>
        <end position="38"/>
    </location>
</feature>
<reference evidence="3" key="2">
    <citation type="submission" date="2017-02" db="EMBL/GenBank/DDBJ databases">
        <title>Sunflower complete genome.</title>
        <authorList>
            <person name="Langlade N."/>
            <person name="Munos S."/>
        </authorList>
    </citation>
    <scope>NUCLEOTIDE SEQUENCE [LARGE SCALE GENOMIC DNA]</scope>
    <source>
        <tissue evidence="3">Leaves</tissue>
    </source>
</reference>
<reference evidence="2" key="3">
    <citation type="submission" date="2020-06" db="EMBL/GenBank/DDBJ databases">
        <title>Helianthus annuus Genome sequencing and assembly Release 2.</title>
        <authorList>
            <person name="Gouzy J."/>
            <person name="Langlade N."/>
            <person name="Munos S."/>
        </authorList>
    </citation>
    <scope>NUCLEOTIDE SEQUENCE</scope>
    <source>
        <tissue evidence="2">Leaves</tissue>
    </source>
</reference>
<evidence type="ECO:0000313" key="2">
    <source>
        <dbReference type="EMBL" id="KAF5821354.1"/>
    </source>
</evidence>
<proteinExistence type="predicted"/>
<sequence>MYLNLFFNHLILFKVLNSNLDIVIKMFDLYIKFVFVYIRSKTRMLTLGGRYFN</sequence>
<dbReference type="EMBL" id="MNCJ02000316">
    <property type="protein sequence ID" value="KAF5821354.1"/>
    <property type="molecule type" value="Genomic_DNA"/>
</dbReference>
<evidence type="ECO:0000313" key="4">
    <source>
        <dbReference type="Proteomes" id="UP000215914"/>
    </source>
</evidence>
<keyword evidence="4" id="KW-1185">Reference proteome</keyword>
<keyword evidence="1" id="KW-0472">Membrane</keyword>
<organism evidence="3 4">
    <name type="scientific">Helianthus annuus</name>
    <name type="common">Common sunflower</name>
    <dbReference type="NCBI Taxonomy" id="4232"/>
    <lineage>
        <taxon>Eukaryota</taxon>
        <taxon>Viridiplantae</taxon>
        <taxon>Streptophyta</taxon>
        <taxon>Embryophyta</taxon>
        <taxon>Tracheophyta</taxon>
        <taxon>Spermatophyta</taxon>
        <taxon>Magnoliopsida</taxon>
        <taxon>eudicotyledons</taxon>
        <taxon>Gunneridae</taxon>
        <taxon>Pentapetalae</taxon>
        <taxon>asterids</taxon>
        <taxon>campanulids</taxon>
        <taxon>Asterales</taxon>
        <taxon>Asteraceae</taxon>
        <taxon>Asteroideae</taxon>
        <taxon>Heliantheae alliance</taxon>
        <taxon>Heliantheae</taxon>
        <taxon>Helianthus</taxon>
    </lineage>
</organism>
<dbReference type="EMBL" id="CM007890">
    <property type="protein sequence ID" value="OTG36580.1"/>
    <property type="molecule type" value="Genomic_DNA"/>
</dbReference>
<dbReference type="Proteomes" id="UP000215914">
    <property type="component" value="Chromosome 1"/>
</dbReference>
<dbReference type="Gramene" id="mRNA:HanXRQr2_Chr01g0012961">
    <property type="protein sequence ID" value="CDS:HanXRQr2_Chr01g0012961.1"/>
    <property type="gene ID" value="HanXRQr2_Chr01g0012961"/>
</dbReference>
<gene>
    <name evidence="3" type="ORF">HannXRQ_Chr01g0009161</name>
    <name evidence="2" type="ORF">HanXRQr2_Chr01g0012961</name>
</gene>
<evidence type="ECO:0000256" key="1">
    <source>
        <dbReference type="SAM" id="Phobius"/>
    </source>
</evidence>
<name>A0A251VLW5_HELAN</name>